<dbReference type="Proteomes" id="UP000281966">
    <property type="component" value="Segment"/>
</dbReference>
<protein>
    <submittedName>
        <fullName evidence="1">Uncharacterized protein</fullName>
    </submittedName>
</protein>
<accession>A0A1X7QI16</accession>
<name>A0A1X7QI16_9CAUD</name>
<organism evidence="1 2">
    <name type="scientific">Escherichia phage vB_EcoS_swan01</name>
    <dbReference type="NCBI Taxonomy" id="2496549"/>
    <lineage>
        <taxon>Viruses</taxon>
        <taxon>Duplodnaviria</taxon>
        <taxon>Heunggongvirae</taxon>
        <taxon>Uroviricota</taxon>
        <taxon>Caudoviricetes</taxon>
        <taxon>Drexlerviridae</taxon>
        <taxon>Tempevirinae</taxon>
        <taxon>Warwickvirus</taxon>
        <taxon>Warwickvirus ityhuna</taxon>
        <taxon>Warwickvirus swan01</taxon>
    </lineage>
</organism>
<reference evidence="2" key="1">
    <citation type="submission" date="2017-04" db="EMBL/GenBank/DDBJ databases">
        <authorList>
            <person name="Millard A."/>
            <person name="Redgwell R T."/>
            <person name="Michniewski S."/>
        </authorList>
    </citation>
    <scope>NUCLEOTIDE SEQUENCE [LARGE SCALE GENOMIC DNA]</scope>
</reference>
<sequence>MKAKVLNIMSTIDAHHRVAVKLDKSCGISQITITEGKGGYLIGIHPGGKVRKYNKDQLKELLEENAFYIQSWRAL</sequence>
<evidence type="ECO:0000313" key="2">
    <source>
        <dbReference type="Proteomes" id="UP000281966"/>
    </source>
</evidence>
<evidence type="ECO:0000313" key="1">
    <source>
        <dbReference type="EMBL" id="SMH63950.1"/>
    </source>
</evidence>
<keyword evidence="2" id="KW-1185">Reference proteome</keyword>
<dbReference type="EMBL" id="LT841304">
    <property type="protein sequence ID" value="SMH63950.1"/>
    <property type="molecule type" value="Genomic_DNA"/>
</dbReference>
<proteinExistence type="predicted"/>
<gene>
    <name evidence="1" type="ORF">SWAN_00065</name>
</gene>